<gene>
    <name evidence="6" type="ORF">LCGC14_0952700</name>
</gene>
<reference evidence="6" key="1">
    <citation type="journal article" date="2015" name="Nature">
        <title>Complex archaea that bridge the gap between prokaryotes and eukaryotes.</title>
        <authorList>
            <person name="Spang A."/>
            <person name="Saw J.H."/>
            <person name="Jorgensen S.L."/>
            <person name="Zaremba-Niedzwiedzka K."/>
            <person name="Martijn J."/>
            <person name="Lind A.E."/>
            <person name="van Eijk R."/>
            <person name="Schleper C."/>
            <person name="Guy L."/>
            <person name="Ettema T.J."/>
        </authorList>
    </citation>
    <scope>NUCLEOTIDE SEQUENCE</scope>
</reference>
<dbReference type="PANTHER" id="PTHR33507">
    <property type="entry name" value="INNER MEMBRANE PROTEIN YBBJ"/>
    <property type="match status" value="1"/>
</dbReference>
<evidence type="ECO:0000259" key="5">
    <source>
        <dbReference type="Pfam" id="PF01957"/>
    </source>
</evidence>
<feature type="transmembrane region" description="Helical" evidence="4">
    <location>
        <begin position="12"/>
        <end position="45"/>
    </location>
</feature>
<feature type="transmembrane region" description="Helical" evidence="4">
    <location>
        <begin position="51"/>
        <end position="69"/>
    </location>
</feature>
<dbReference type="EMBL" id="LAZR01003399">
    <property type="protein sequence ID" value="KKN18747.1"/>
    <property type="molecule type" value="Genomic_DNA"/>
</dbReference>
<proteinExistence type="predicted"/>
<evidence type="ECO:0000256" key="4">
    <source>
        <dbReference type="SAM" id="Phobius"/>
    </source>
</evidence>
<dbReference type="GO" id="GO:0005886">
    <property type="term" value="C:plasma membrane"/>
    <property type="evidence" value="ECO:0007669"/>
    <property type="project" value="TreeGrafter"/>
</dbReference>
<keyword evidence="2 4" id="KW-1133">Transmembrane helix</keyword>
<dbReference type="InterPro" id="IPR002810">
    <property type="entry name" value="NfeD-like_C"/>
</dbReference>
<dbReference type="Pfam" id="PF01957">
    <property type="entry name" value="NfeD"/>
    <property type="match status" value="1"/>
</dbReference>
<dbReference type="AlphaFoldDB" id="A0A0F9P2V5"/>
<evidence type="ECO:0000256" key="2">
    <source>
        <dbReference type="ARBA" id="ARBA00022989"/>
    </source>
</evidence>
<organism evidence="6">
    <name type="scientific">marine sediment metagenome</name>
    <dbReference type="NCBI Taxonomy" id="412755"/>
    <lineage>
        <taxon>unclassified sequences</taxon>
        <taxon>metagenomes</taxon>
        <taxon>ecological metagenomes</taxon>
    </lineage>
</organism>
<comment type="caution">
    <text evidence="6">The sequence shown here is derived from an EMBL/GenBank/DDBJ whole genome shotgun (WGS) entry which is preliminary data.</text>
</comment>
<feature type="domain" description="NfeD-like C-terminal" evidence="5">
    <location>
        <begin position="90"/>
        <end position="143"/>
    </location>
</feature>
<keyword evidence="1 4" id="KW-0812">Transmembrane</keyword>
<evidence type="ECO:0000313" key="6">
    <source>
        <dbReference type="EMBL" id="KKN18747.1"/>
    </source>
</evidence>
<evidence type="ECO:0000256" key="1">
    <source>
        <dbReference type="ARBA" id="ARBA00022692"/>
    </source>
</evidence>
<protein>
    <recommendedName>
        <fullName evidence="5">NfeD-like C-terminal domain-containing protein</fullName>
    </recommendedName>
</protein>
<sequence>MPFVIDFWHWWILGVALVIIEMLLPTFFALWMGIASFITGLVLWVFPELSWQYQLLFFSVLSIISIFAWRQYYKKHPLTSDQPNLNRRGEQYIGRVVTLQTPIVDGVGKIKLDDSSWKVEGPDCNAGQKIRITDLHNVVFKVEIAD</sequence>
<name>A0A0F9P2V5_9ZZZZ</name>
<accession>A0A0F9P2V5</accession>
<evidence type="ECO:0000256" key="3">
    <source>
        <dbReference type="ARBA" id="ARBA00023136"/>
    </source>
</evidence>
<keyword evidence="3 4" id="KW-0472">Membrane</keyword>
<dbReference type="PANTHER" id="PTHR33507:SF3">
    <property type="entry name" value="INNER MEMBRANE PROTEIN YBBJ"/>
    <property type="match status" value="1"/>
</dbReference>
<dbReference type="InterPro" id="IPR052165">
    <property type="entry name" value="Membrane_assoc_protease"/>
</dbReference>